<accession>A0ABV4B7Z8</accession>
<reference evidence="2 3" key="1">
    <citation type="journal article" date="2016" name="Int. J. Syst. Evol. Microbiol.">
        <title>Description of Comamonas sediminis sp. nov., isolated from lagoon sediments.</title>
        <authorList>
            <person name="Subhash Y."/>
            <person name="Bang J.J."/>
            <person name="You T.H."/>
            <person name="Lee S.S."/>
        </authorList>
    </citation>
    <scope>NUCLEOTIDE SEQUENCE [LARGE SCALE GENOMIC DNA]</scope>
    <source>
        <strain evidence="2 3">JCM 31169</strain>
    </source>
</reference>
<evidence type="ECO:0000313" key="2">
    <source>
        <dbReference type="EMBL" id="MEY2253402.1"/>
    </source>
</evidence>
<evidence type="ECO:0000256" key="1">
    <source>
        <dbReference type="SAM" id="MobiDB-lite"/>
    </source>
</evidence>
<gene>
    <name evidence="2" type="ORF">AB7A72_20460</name>
</gene>
<name>A0ABV4B7Z8_9BURK</name>
<comment type="caution">
    <text evidence="2">The sequence shown here is derived from an EMBL/GenBank/DDBJ whole genome shotgun (WGS) entry which is preliminary data.</text>
</comment>
<keyword evidence="3" id="KW-1185">Reference proteome</keyword>
<feature type="compositionally biased region" description="Polar residues" evidence="1">
    <location>
        <begin position="160"/>
        <end position="178"/>
    </location>
</feature>
<dbReference type="Proteomes" id="UP001562178">
    <property type="component" value="Unassembled WGS sequence"/>
</dbReference>
<dbReference type="EMBL" id="JBGBDC010000010">
    <property type="protein sequence ID" value="MEY2253402.1"/>
    <property type="molecule type" value="Genomic_DNA"/>
</dbReference>
<sequence length="321" mass="34697">MNHYPHHIGDFRSATRHLTFVERALYRELLDLYYDTERPLNADLQKLARLVLAQGEEQCEALSGVLDEFFVLQDDGWHNDRCDAEIEAYRGKVQSASAAGKKSAEARRSKASERSGRSSARKDIPSSGGGAPGGDGGVAQEHKQSSSDNATTVERPLNDGATNQNQNQYVKETSSPKAQSADDDVPQHVGDWVAVFGSEFGVEVSPTNRQDRQKFWPLATSWVASGVSVGQMRRACSKARAEAREGIAYLPAYLDRVLASQSAAAAAPVETVWQKAARERVEAGAPFAAAANPSTGDSVIDGFAFFDSAAAAHGRRLEVSQ</sequence>
<organism evidence="2 3">
    <name type="scientific">Comamonas sediminis</name>
    <dbReference type="NCBI Taxonomy" id="1783360"/>
    <lineage>
        <taxon>Bacteria</taxon>
        <taxon>Pseudomonadati</taxon>
        <taxon>Pseudomonadota</taxon>
        <taxon>Betaproteobacteria</taxon>
        <taxon>Burkholderiales</taxon>
        <taxon>Comamonadaceae</taxon>
        <taxon>Comamonas</taxon>
    </lineage>
</organism>
<dbReference type="InterPro" id="IPR010781">
    <property type="entry name" value="DUF1376"/>
</dbReference>
<evidence type="ECO:0000313" key="3">
    <source>
        <dbReference type="Proteomes" id="UP001562178"/>
    </source>
</evidence>
<proteinExistence type="predicted"/>
<feature type="compositionally biased region" description="Gly residues" evidence="1">
    <location>
        <begin position="127"/>
        <end position="137"/>
    </location>
</feature>
<protein>
    <submittedName>
        <fullName evidence="2">YdaU family protein</fullName>
    </submittedName>
</protein>
<feature type="compositionally biased region" description="Basic and acidic residues" evidence="1">
    <location>
        <begin position="102"/>
        <end position="124"/>
    </location>
</feature>
<dbReference type="RefSeq" id="WP_369460989.1">
    <property type="nucleotide sequence ID" value="NZ_JBGBDC010000010.1"/>
</dbReference>
<feature type="region of interest" description="Disordered" evidence="1">
    <location>
        <begin position="93"/>
        <end position="185"/>
    </location>
</feature>
<dbReference type="Pfam" id="PF07120">
    <property type="entry name" value="DUF1376"/>
    <property type="match status" value="1"/>
</dbReference>